<dbReference type="AlphaFoldDB" id="A0A9P4J1E7"/>
<gene>
    <name evidence="3" type="ORF">K461DRAFT_179123</name>
</gene>
<dbReference type="EMBL" id="ML996089">
    <property type="protein sequence ID" value="KAF2150618.1"/>
    <property type="molecule type" value="Genomic_DNA"/>
</dbReference>
<organism evidence="3 4">
    <name type="scientific">Myriangium duriaei CBS 260.36</name>
    <dbReference type="NCBI Taxonomy" id="1168546"/>
    <lineage>
        <taxon>Eukaryota</taxon>
        <taxon>Fungi</taxon>
        <taxon>Dikarya</taxon>
        <taxon>Ascomycota</taxon>
        <taxon>Pezizomycotina</taxon>
        <taxon>Dothideomycetes</taxon>
        <taxon>Dothideomycetidae</taxon>
        <taxon>Myriangiales</taxon>
        <taxon>Myriangiaceae</taxon>
        <taxon>Myriangium</taxon>
    </lineage>
</organism>
<sequence>MCLPSSRRPVAVPQLPHGQQCGGVPEVKPPQGAARQNSNAHPCSSHINSRECLYNVFSFILLLLLLLLVISRPAQCFRSSINSIKDTFEEYYKEVQHSETREHPSGRQPRKSVSVEKKVKVSHNVLTQVAPKKKKKYQGRPVKGRIRMSI</sequence>
<feature type="region of interest" description="Disordered" evidence="1">
    <location>
        <begin position="95"/>
        <end position="117"/>
    </location>
</feature>
<proteinExistence type="predicted"/>
<keyword evidence="2" id="KW-0472">Membrane</keyword>
<feature type="region of interest" description="Disordered" evidence="1">
    <location>
        <begin position="1"/>
        <end position="41"/>
    </location>
</feature>
<evidence type="ECO:0000256" key="1">
    <source>
        <dbReference type="SAM" id="MobiDB-lite"/>
    </source>
</evidence>
<evidence type="ECO:0000256" key="2">
    <source>
        <dbReference type="SAM" id="Phobius"/>
    </source>
</evidence>
<comment type="caution">
    <text evidence="3">The sequence shown here is derived from an EMBL/GenBank/DDBJ whole genome shotgun (WGS) entry which is preliminary data.</text>
</comment>
<keyword evidence="2" id="KW-0812">Transmembrane</keyword>
<accession>A0A9P4J1E7</accession>
<evidence type="ECO:0000313" key="3">
    <source>
        <dbReference type="EMBL" id="KAF2150618.1"/>
    </source>
</evidence>
<keyword evidence="2" id="KW-1133">Transmembrane helix</keyword>
<reference evidence="3" key="1">
    <citation type="journal article" date="2020" name="Stud. Mycol.">
        <title>101 Dothideomycetes genomes: a test case for predicting lifestyles and emergence of pathogens.</title>
        <authorList>
            <person name="Haridas S."/>
            <person name="Albert R."/>
            <person name="Binder M."/>
            <person name="Bloem J."/>
            <person name="Labutti K."/>
            <person name="Salamov A."/>
            <person name="Andreopoulos B."/>
            <person name="Baker S."/>
            <person name="Barry K."/>
            <person name="Bills G."/>
            <person name="Bluhm B."/>
            <person name="Cannon C."/>
            <person name="Castanera R."/>
            <person name="Culley D."/>
            <person name="Daum C."/>
            <person name="Ezra D."/>
            <person name="Gonzalez J."/>
            <person name="Henrissat B."/>
            <person name="Kuo A."/>
            <person name="Liang C."/>
            <person name="Lipzen A."/>
            <person name="Lutzoni F."/>
            <person name="Magnuson J."/>
            <person name="Mondo S."/>
            <person name="Nolan M."/>
            <person name="Ohm R."/>
            <person name="Pangilinan J."/>
            <person name="Park H.-J."/>
            <person name="Ramirez L."/>
            <person name="Alfaro M."/>
            <person name="Sun H."/>
            <person name="Tritt A."/>
            <person name="Yoshinaga Y."/>
            <person name="Zwiers L.-H."/>
            <person name="Turgeon B."/>
            <person name="Goodwin S."/>
            <person name="Spatafora J."/>
            <person name="Crous P."/>
            <person name="Grigoriev I."/>
        </authorList>
    </citation>
    <scope>NUCLEOTIDE SEQUENCE</scope>
    <source>
        <strain evidence="3">CBS 260.36</strain>
    </source>
</reference>
<keyword evidence="4" id="KW-1185">Reference proteome</keyword>
<feature type="transmembrane region" description="Helical" evidence="2">
    <location>
        <begin position="52"/>
        <end position="70"/>
    </location>
</feature>
<feature type="compositionally biased region" description="Basic and acidic residues" evidence="1">
    <location>
        <begin position="95"/>
        <end position="105"/>
    </location>
</feature>
<dbReference type="Proteomes" id="UP000799439">
    <property type="component" value="Unassembled WGS sequence"/>
</dbReference>
<name>A0A9P4J1E7_9PEZI</name>
<protein>
    <submittedName>
        <fullName evidence="3">Uncharacterized protein</fullName>
    </submittedName>
</protein>
<evidence type="ECO:0000313" key="4">
    <source>
        <dbReference type="Proteomes" id="UP000799439"/>
    </source>
</evidence>